<organism evidence="7 8">
    <name type="scientific">[Ruminococcus] lactaris</name>
    <dbReference type="NCBI Taxonomy" id="46228"/>
    <lineage>
        <taxon>Bacteria</taxon>
        <taxon>Bacillati</taxon>
        <taxon>Bacillota</taxon>
        <taxon>Clostridia</taxon>
        <taxon>Lachnospirales</taxon>
        <taxon>Lachnospiraceae</taxon>
        <taxon>Mediterraneibacter</taxon>
    </lineage>
</organism>
<dbReference type="Proteomes" id="UP000260793">
    <property type="component" value="Unassembled WGS sequence"/>
</dbReference>
<feature type="domain" description="Glycosyl transferase family 28 C-terminal" evidence="6">
    <location>
        <begin position="13"/>
        <end position="155"/>
    </location>
</feature>
<dbReference type="PANTHER" id="PTHR12867:SF6">
    <property type="entry name" value="N-ACETYLGLUCOSAMINYLDIPHOSPHODOLICHOL N-ACETYLGLUCOSAMINYLTRANSFERASE"/>
    <property type="match status" value="1"/>
</dbReference>
<evidence type="ECO:0000256" key="1">
    <source>
        <dbReference type="ARBA" id="ARBA00004240"/>
    </source>
</evidence>
<dbReference type="Pfam" id="PF04101">
    <property type="entry name" value="Glyco_tran_28_C"/>
    <property type="match status" value="1"/>
</dbReference>
<sequence length="181" mass="21146">MEVSFKVGRKRNMIFVTVGTHEQQFDRLVRCVDRLKAEGKITEEVMIQTGFSSYEPKACKWSKLCSYQEMNEYMDQARIVITHGGPSSIMMALQRGKIPIVVPRQKQYEEHVNDHQVEFSRFIEEKQKNIIVVEEIDTLEKMITSYEKMAAALGQKQCSNNQLFNEKFEAIVDKLFEGKRR</sequence>
<keyword evidence="4" id="KW-0808">Transferase</keyword>
<reference evidence="7 8" key="1">
    <citation type="submission" date="2018-08" db="EMBL/GenBank/DDBJ databases">
        <title>A genome reference for cultivated species of the human gut microbiota.</title>
        <authorList>
            <person name="Zou Y."/>
            <person name="Xue W."/>
            <person name="Luo G."/>
        </authorList>
    </citation>
    <scope>NUCLEOTIDE SEQUENCE [LARGE SCALE GENOMIC DNA]</scope>
    <source>
        <strain evidence="7 8">TF11-7</strain>
    </source>
</reference>
<dbReference type="SUPFAM" id="SSF53756">
    <property type="entry name" value="UDP-Glycosyltransferase/glycogen phosphorylase"/>
    <property type="match status" value="1"/>
</dbReference>
<dbReference type="AlphaFoldDB" id="A0A3E4M0B5"/>
<proteinExistence type="inferred from homology"/>
<dbReference type="GO" id="GO:0016758">
    <property type="term" value="F:hexosyltransferase activity"/>
    <property type="evidence" value="ECO:0007669"/>
    <property type="project" value="InterPro"/>
</dbReference>
<protein>
    <submittedName>
        <fullName evidence="7">Multidrug MFS transporter</fullName>
    </submittedName>
</protein>
<dbReference type="PANTHER" id="PTHR12867">
    <property type="entry name" value="GLYCOSYL TRANSFERASE-RELATED"/>
    <property type="match status" value="1"/>
</dbReference>
<keyword evidence="5" id="KW-0256">Endoplasmic reticulum</keyword>
<gene>
    <name evidence="7" type="ORF">DXD17_00190</name>
</gene>
<evidence type="ECO:0000313" key="8">
    <source>
        <dbReference type="Proteomes" id="UP000260793"/>
    </source>
</evidence>
<evidence type="ECO:0000259" key="6">
    <source>
        <dbReference type="Pfam" id="PF04101"/>
    </source>
</evidence>
<evidence type="ECO:0000256" key="5">
    <source>
        <dbReference type="ARBA" id="ARBA00022824"/>
    </source>
</evidence>
<evidence type="ECO:0000313" key="7">
    <source>
        <dbReference type="EMBL" id="RGK42955.1"/>
    </source>
</evidence>
<comment type="subcellular location">
    <subcellularLocation>
        <location evidence="1">Endoplasmic reticulum</location>
    </subcellularLocation>
</comment>
<dbReference type="Gene3D" id="3.40.50.2000">
    <property type="entry name" value="Glycogen Phosphorylase B"/>
    <property type="match status" value="1"/>
</dbReference>
<evidence type="ECO:0000256" key="4">
    <source>
        <dbReference type="ARBA" id="ARBA00022679"/>
    </source>
</evidence>
<dbReference type="GO" id="GO:0006488">
    <property type="term" value="P:dolichol-linked oligosaccharide biosynthetic process"/>
    <property type="evidence" value="ECO:0007669"/>
    <property type="project" value="InterPro"/>
</dbReference>
<dbReference type="InterPro" id="IPR007235">
    <property type="entry name" value="Glyco_trans_28_C"/>
</dbReference>
<keyword evidence="3" id="KW-0328">Glycosyltransferase</keyword>
<dbReference type="InterPro" id="IPR039042">
    <property type="entry name" value="Alg13-like"/>
</dbReference>
<evidence type="ECO:0000256" key="2">
    <source>
        <dbReference type="ARBA" id="ARBA00006962"/>
    </source>
</evidence>
<comment type="similarity">
    <text evidence="2">Belongs to the glycosyltransferase 28 family.</text>
</comment>
<accession>A0A3E4M0B5</accession>
<evidence type="ECO:0000256" key="3">
    <source>
        <dbReference type="ARBA" id="ARBA00022676"/>
    </source>
</evidence>
<comment type="caution">
    <text evidence="7">The sequence shown here is derived from an EMBL/GenBank/DDBJ whole genome shotgun (WGS) entry which is preliminary data.</text>
</comment>
<dbReference type="EMBL" id="QSQN01000001">
    <property type="protein sequence ID" value="RGK42955.1"/>
    <property type="molecule type" value="Genomic_DNA"/>
</dbReference>
<name>A0A3E4M0B5_9FIRM</name>